<dbReference type="STRING" id="134849.SAMN05443668_107411"/>
<proteinExistence type="predicted"/>
<dbReference type="AlphaFoldDB" id="A0A1M7TYZ3"/>
<gene>
    <name evidence="2" type="ORF">SAMN05443668_107411</name>
</gene>
<dbReference type="RefSeq" id="WP_143175382.1">
    <property type="nucleotide sequence ID" value="NZ_FRCS01000007.1"/>
</dbReference>
<evidence type="ECO:0000256" key="1">
    <source>
        <dbReference type="SAM" id="MobiDB-lite"/>
    </source>
</evidence>
<accession>A0A1M7TYZ3</accession>
<dbReference type="Proteomes" id="UP000184440">
    <property type="component" value="Unassembled WGS sequence"/>
</dbReference>
<feature type="region of interest" description="Disordered" evidence="1">
    <location>
        <begin position="1"/>
        <end position="28"/>
    </location>
</feature>
<reference evidence="2 3" key="1">
    <citation type="submission" date="2016-11" db="EMBL/GenBank/DDBJ databases">
        <authorList>
            <person name="Jaros S."/>
            <person name="Januszkiewicz K."/>
            <person name="Wedrychowicz H."/>
        </authorList>
    </citation>
    <scope>NUCLEOTIDE SEQUENCE [LARGE SCALE GENOMIC DNA]</scope>
    <source>
        <strain evidence="2 3">DSM 46144</strain>
    </source>
</reference>
<evidence type="ECO:0000313" key="2">
    <source>
        <dbReference type="EMBL" id="SHN75905.1"/>
    </source>
</evidence>
<organism evidence="2 3">
    <name type="scientific">Cryptosporangium aurantiacum</name>
    <dbReference type="NCBI Taxonomy" id="134849"/>
    <lineage>
        <taxon>Bacteria</taxon>
        <taxon>Bacillati</taxon>
        <taxon>Actinomycetota</taxon>
        <taxon>Actinomycetes</taxon>
        <taxon>Cryptosporangiales</taxon>
        <taxon>Cryptosporangiaceae</taxon>
        <taxon>Cryptosporangium</taxon>
    </lineage>
</organism>
<evidence type="ECO:0000313" key="3">
    <source>
        <dbReference type="Proteomes" id="UP000184440"/>
    </source>
</evidence>
<keyword evidence="3" id="KW-1185">Reference proteome</keyword>
<protein>
    <submittedName>
        <fullName evidence="2">Uncharacterized protein</fullName>
    </submittedName>
</protein>
<sequence>MSQPSALTGPLSPPSPLSPLSPLSPRSPLPVASIDTVADALARLEHAAAALRCRPTSAEHSYPATLCRRLVDVRSRFDDPGERGRADARSVAAALLLATEIEHYLTT</sequence>
<dbReference type="EMBL" id="FRCS01000007">
    <property type="protein sequence ID" value="SHN75905.1"/>
    <property type="molecule type" value="Genomic_DNA"/>
</dbReference>
<name>A0A1M7TYZ3_9ACTN</name>